<dbReference type="InterPro" id="IPR013785">
    <property type="entry name" value="Aldolase_TIM"/>
</dbReference>
<protein>
    <submittedName>
        <fullName evidence="4">Ketose-bisphosphate aldolase</fullName>
        <ecNumber evidence="4">4.1.2.13</ecNumber>
    </submittedName>
</protein>
<dbReference type="GO" id="GO:0004332">
    <property type="term" value="F:fructose-bisphosphate aldolase activity"/>
    <property type="evidence" value="ECO:0007669"/>
    <property type="project" value="UniProtKB-EC"/>
</dbReference>
<evidence type="ECO:0000256" key="2">
    <source>
        <dbReference type="PIRSR" id="PIRSR001359-2"/>
    </source>
</evidence>
<feature type="binding site" evidence="3">
    <location>
        <position position="184"/>
    </location>
    <ligand>
        <name>Zn(2+)</name>
        <dbReference type="ChEBI" id="CHEBI:29105"/>
        <label>1</label>
        <note>catalytic</note>
    </ligand>
</feature>
<name>B9XRG6_PEDPL</name>
<reference evidence="4 5" key="1">
    <citation type="journal article" date="2011" name="J. Bacteriol.">
        <title>Genome sequence of 'Pedosphaera parvula' Ellin514, an aerobic Verrucomicrobial isolate from pasture soil.</title>
        <authorList>
            <person name="Kant R."/>
            <person name="van Passel M.W."/>
            <person name="Sangwan P."/>
            <person name="Palva A."/>
            <person name="Lucas S."/>
            <person name="Copeland A."/>
            <person name="Lapidus A."/>
            <person name="Glavina Del Rio T."/>
            <person name="Dalin E."/>
            <person name="Tice H."/>
            <person name="Bruce D."/>
            <person name="Goodwin L."/>
            <person name="Pitluck S."/>
            <person name="Chertkov O."/>
            <person name="Larimer F.W."/>
            <person name="Land M.L."/>
            <person name="Hauser L."/>
            <person name="Brettin T.S."/>
            <person name="Detter J.C."/>
            <person name="Han S."/>
            <person name="de Vos W.M."/>
            <person name="Janssen P.H."/>
            <person name="Smidt H."/>
        </authorList>
    </citation>
    <scope>NUCLEOTIDE SEQUENCE [LARGE SCALE GENOMIC DNA]</scope>
    <source>
        <strain evidence="4 5">Ellin514</strain>
    </source>
</reference>
<comment type="caution">
    <text evidence="4">The sequence shown here is derived from an EMBL/GenBank/DDBJ whole genome shotgun (WGS) entry which is preliminary data.</text>
</comment>
<feature type="binding site" evidence="2">
    <location>
        <begin position="221"/>
        <end position="223"/>
    </location>
    <ligand>
        <name>dihydroxyacetone phosphate</name>
        <dbReference type="ChEBI" id="CHEBI:57642"/>
    </ligand>
</feature>
<dbReference type="STRING" id="320771.Cflav_PD0662"/>
<proteinExistence type="predicted"/>
<feature type="binding site" evidence="3">
    <location>
        <position position="83"/>
    </location>
    <ligand>
        <name>Zn(2+)</name>
        <dbReference type="ChEBI" id="CHEBI:29105"/>
        <label>1</label>
        <note>catalytic</note>
    </ligand>
</feature>
<dbReference type="Proteomes" id="UP000003688">
    <property type="component" value="Unassembled WGS sequence"/>
</dbReference>
<keyword evidence="3" id="KW-0479">Metal-binding</keyword>
<feature type="binding site" evidence="3">
    <location>
        <position position="134"/>
    </location>
    <ligand>
        <name>Zn(2+)</name>
        <dbReference type="ChEBI" id="CHEBI:29105"/>
        <label>2</label>
    </ligand>
</feature>
<accession>B9XRG6</accession>
<keyword evidence="4" id="KW-0456">Lyase</keyword>
<keyword evidence="5" id="KW-1185">Reference proteome</keyword>
<dbReference type="InterPro" id="IPR050246">
    <property type="entry name" value="Class_II_FBP_aldolase"/>
</dbReference>
<feature type="binding site" evidence="2">
    <location>
        <begin position="264"/>
        <end position="267"/>
    </location>
    <ligand>
        <name>dihydroxyacetone phosphate</name>
        <dbReference type="ChEBI" id="CHEBI:57642"/>
    </ligand>
</feature>
<sequence length="321" mass="35112">MPLTHTKDLFAKALKGKYALGAFNVNNMELLQAIIEACEEEKAPVMLQISKGARQYANPVYLKKLIEAAVSLSNIPIAVHLDHGDSFELCKECIDEGFTSVMIDASHDPFEKNVETCRKVVEYAHKHNCVVEGELGMLVGAQHDDGEEGGAYSKGGAYTHPEEAVQFVKQSGVDSLAVAIGNSHGAYKFKGEQHLDLERLKAIKKALMDAGLGDYPLVLHGASSVPKDLVTEINKYGGKMGEETAGVPEADIEIARRVGCTKVNIDTDLRLAMTAAIRKAFFENPKEFDPRKYMGPARTKVKDLVRHKVRNVLCCAGHAFD</sequence>
<dbReference type="CDD" id="cd00947">
    <property type="entry name" value="TBP_aldolase_IIB"/>
    <property type="match status" value="1"/>
</dbReference>
<dbReference type="Pfam" id="PF01116">
    <property type="entry name" value="F_bP_aldolase"/>
    <property type="match status" value="1"/>
</dbReference>
<dbReference type="RefSeq" id="WP_007418375.1">
    <property type="nucleotide sequence ID" value="NZ_ABOX02000063.1"/>
</dbReference>
<dbReference type="PANTHER" id="PTHR30304">
    <property type="entry name" value="D-TAGATOSE-1,6-BISPHOSPHATE ALDOLASE"/>
    <property type="match status" value="1"/>
</dbReference>
<dbReference type="Gene3D" id="3.20.20.70">
    <property type="entry name" value="Aldolase class I"/>
    <property type="match status" value="1"/>
</dbReference>
<evidence type="ECO:0000313" key="4">
    <source>
        <dbReference type="EMBL" id="EEF57571.1"/>
    </source>
</evidence>
<dbReference type="NCBIfam" id="TIGR00167">
    <property type="entry name" value="cbbA"/>
    <property type="match status" value="1"/>
</dbReference>
<dbReference type="GO" id="GO:0008270">
    <property type="term" value="F:zinc ion binding"/>
    <property type="evidence" value="ECO:0007669"/>
    <property type="project" value="InterPro"/>
</dbReference>
<gene>
    <name evidence="4" type="ORF">Cflav_PD0662</name>
</gene>
<evidence type="ECO:0000256" key="3">
    <source>
        <dbReference type="PIRSR" id="PIRSR001359-3"/>
    </source>
</evidence>
<dbReference type="PIRSF" id="PIRSF001359">
    <property type="entry name" value="F_bP_aldolase_II"/>
    <property type="match status" value="1"/>
</dbReference>
<dbReference type="EC" id="4.1.2.13" evidence="4"/>
<feature type="binding site" evidence="3">
    <location>
        <position position="220"/>
    </location>
    <ligand>
        <name>Zn(2+)</name>
        <dbReference type="ChEBI" id="CHEBI:29105"/>
        <label>1</label>
        <note>catalytic</note>
    </ligand>
</feature>
<dbReference type="SUPFAM" id="SSF51569">
    <property type="entry name" value="Aldolase"/>
    <property type="match status" value="1"/>
</dbReference>
<comment type="cofactor">
    <cofactor evidence="3">
        <name>Zn(2+)</name>
        <dbReference type="ChEBI" id="CHEBI:29105"/>
    </cofactor>
    <text evidence="3">Binds 2 Zn(2+) ions per subunit. One is catalytic and the other provides a structural contribution.</text>
</comment>
<feature type="binding site" evidence="3">
    <location>
        <position position="104"/>
    </location>
    <ligand>
        <name>Zn(2+)</name>
        <dbReference type="ChEBI" id="CHEBI:29105"/>
        <label>2</label>
    </ligand>
</feature>
<evidence type="ECO:0000313" key="5">
    <source>
        <dbReference type="Proteomes" id="UP000003688"/>
    </source>
</evidence>
<dbReference type="EMBL" id="ABOX02000063">
    <property type="protein sequence ID" value="EEF57571.1"/>
    <property type="molecule type" value="Genomic_DNA"/>
</dbReference>
<organism evidence="4 5">
    <name type="scientific">Pedosphaera parvula (strain Ellin514)</name>
    <dbReference type="NCBI Taxonomy" id="320771"/>
    <lineage>
        <taxon>Bacteria</taxon>
        <taxon>Pseudomonadati</taxon>
        <taxon>Verrucomicrobiota</taxon>
        <taxon>Pedosphaerae</taxon>
        <taxon>Pedosphaerales</taxon>
        <taxon>Pedosphaeraceae</taxon>
        <taxon>Pedosphaera</taxon>
    </lineage>
</organism>
<evidence type="ECO:0000256" key="1">
    <source>
        <dbReference type="PIRSR" id="PIRSR001359-1"/>
    </source>
</evidence>
<dbReference type="AlphaFoldDB" id="B9XRG6"/>
<dbReference type="InterPro" id="IPR000771">
    <property type="entry name" value="FBA_II"/>
</dbReference>
<feature type="binding site" evidence="2">
    <location>
        <position position="185"/>
    </location>
    <ligand>
        <name>dihydroxyacetone phosphate</name>
        <dbReference type="ChEBI" id="CHEBI:57642"/>
    </ligand>
</feature>
<dbReference type="PANTHER" id="PTHR30304:SF0">
    <property type="entry name" value="D-TAGATOSE-1,6-BISPHOSPHATE ALDOLASE SUBUNIT GATY-RELATED"/>
    <property type="match status" value="1"/>
</dbReference>
<dbReference type="OrthoDB" id="9803995at2"/>
<feature type="active site" description="Proton donor" evidence="1">
    <location>
        <position position="82"/>
    </location>
</feature>
<dbReference type="GO" id="GO:0005975">
    <property type="term" value="P:carbohydrate metabolic process"/>
    <property type="evidence" value="ECO:0007669"/>
    <property type="project" value="InterPro"/>
</dbReference>
<keyword evidence="3" id="KW-0862">Zinc</keyword>